<accession>A0AAW3ZJJ8</accession>
<gene>
    <name evidence="4" type="ORF">IFO71_10980</name>
</gene>
<keyword evidence="1" id="KW-0805">Transcription regulation</keyword>
<dbReference type="AlphaFoldDB" id="A0AAW3ZJJ8"/>
<dbReference type="InterPro" id="IPR002818">
    <property type="entry name" value="DJ-1/PfpI"/>
</dbReference>
<dbReference type="SUPFAM" id="SSF52317">
    <property type="entry name" value="Class I glutamine amidotransferase-like"/>
    <property type="match status" value="1"/>
</dbReference>
<dbReference type="GO" id="GO:0003700">
    <property type="term" value="F:DNA-binding transcription factor activity"/>
    <property type="evidence" value="ECO:0007669"/>
    <property type="project" value="InterPro"/>
</dbReference>
<dbReference type="PANTHER" id="PTHR43130:SF3">
    <property type="entry name" value="HTH-TYPE TRANSCRIPTIONAL REGULATOR RV1931C"/>
    <property type="match status" value="1"/>
</dbReference>
<dbReference type="InterPro" id="IPR029062">
    <property type="entry name" value="Class_I_gatase-like"/>
</dbReference>
<keyword evidence="2" id="KW-0804">Transcription</keyword>
<evidence type="ECO:0000259" key="3">
    <source>
        <dbReference type="PROSITE" id="PS01124"/>
    </source>
</evidence>
<dbReference type="InterPro" id="IPR009057">
    <property type="entry name" value="Homeodomain-like_sf"/>
</dbReference>
<evidence type="ECO:0000256" key="1">
    <source>
        <dbReference type="ARBA" id="ARBA00023015"/>
    </source>
</evidence>
<feature type="domain" description="HTH araC/xylS-type" evidence="3">
    <location>
        <begin position="237"/>
        <end position="335"/>
    </location>
</feature>
<dbReference type="EMBL" id="JACYTR010000019">
    <property type="protein sequence ID" value="MBD8526260.1"/>
    <property type="molecule type" value="Genomic_DNA"/>
</dbReference>
<evidence type="ECO:0000313" key="5">
    <source>
        <dbReference type="Proteomes" id="UP000613768"/>
    </source>
</evidence>
<evidence type="ECO:0000313" key="4">
    <source>
        <dbReference type="EMBL" id="MBD8526260.1"/>
    </source>
</evidence>
<dbReference type="InterPro" id="IPR052158">
    <property type="entry name" value="INH-QAR"/>
</dbReference>
<organism evidence="4 5">
    <name type="scientific">Pseudomarimonas arenosa</name>
    <dbReference type="NCBI Taxonomy" id="2774145"/>
    <lineage>
        <taxon>Bacteria</taxon>
        <taxon>Pseudomonadati</taxon>
        <taxon>Pseudomonadota</taxon>
        <taxon>Gammaproteobacteria</taxon>
        <taxon>Lysobacterales</taxon>
        <taxon>Lysobacteraceae</taxon>
        <taxon>Pseudomarimonas</taxon>
    </lineage>
</organism>
<dbReference type="Pfam" id="PF12833">
    <property type="entry name" value="HTH_18"/>
    <property type="match status" value="1"/>
</dbReference>
<dbReference type="Proteomes" id="UP000613768">
    <property type="component" value="Unassembled WGS sequence"/>
</dbReference>
<dbReference type="SMART" id="SM00342">
    <property type="entry name" value="HTH_ARAC"/>
    <property type="match status" value="1"/>
</dbReference>
<proteinExistence type="predicted"/>
<dbReference type="SUPFAM" id="SSF46689">
    <property type="entry name" value="Homeodomain-like"/>
    <property type="match status" value="2"/>
</dbReference>
<dbReference type="RefSeq" id="WP_192029676.1">
    <property type="nucleotide sequence ID" value="NZ_JACYTR010000019.1"/>
</dbReference>
<dbReference type="PANTHER" id="PTHR43130">
    <property type="entry name" value="ARAC-FAMILY TRANSCRIPTIONAL REGULATOR"/>
    <property type="match status" value="1"/>
</dbReference>
<protein>
    <submittedName>
        <fullName evidence="4">Helix-turn-helix domain-containing protein</fullName>
    </submittedName>
</protein>
<dbReference type="Gene3D" id="1.10.10.60">
    <property type="entry name" value="Homeodomain-like"/>
    <property type="match status" value="2"/>
</dbReference>
<dbReference type="InterPro" id="IPR018060">
    <property type="entry name" value="HTH_AraC"/>
</dbReference>
<dbReference type="GO" id="GO:0043565">
    <property type="term" value="F:sequence-specific DNA binding"/>
    <property type="evidence" value="ECO:0007669"/>
    <property type="project" value="InterPro"/>
</dbReference>
<evidence type="ECO:0000256" key="2">
    <source>
        <dbReference type="ARBA" id="ARBA00023163"/>
    </source>
</evidence>
<dbReference type="Gene3D" id="3.40.50.880">
    <property type="match status" value="1"/>
</dbReference>
<sequence length="341" mass="37866">MSQMPAPTRSERQFTLGLLALDGAMLSSLAGPTDMLRVAQKLAELRDPATPLRFRTSIVTARGMDALRCSGGLRIEGVVCEPSDPDVLLVPGSMHGSGSELISRMQQLQPEIDLLNAMFRRGVKLASSCSGAFLLAEAGLLDGRRATTAWWLDAVFRERYPRAQLDIEKMIVEDGPITTCGATSSVMSYVLKLIARVGGEDLAQQTARILLIDPDRQSQAPYISQALKEKPRHSLGERIEQILNKNLHESLSVAHLAEQVGVSERSLLRHFKAQLGSTPLEHIQHLRVERAKALLETTHLSFDEIVERCGYSDSSSFRKLFKRATTLTPADYRERFRLRPH</sequence>
<keyword evidence="5" id="KW-1185">Reference proteome</keyword>
<dbReference type="PROSITE" id="PS01124">
    <property type="entry name" value="HTH_ARAC_FAMILY_2"/>
    <property type="match status" value="1"/>
</dbReference>
<comment type="caution">
    <text evidence="4">The sequence shown here is derived from an EMBL/GenBank/DDBJ whole genome shotgun (WGS) entry which is preliminary data.</text>
</comment>
<dbReference type="CDD" id="cd03138">
    <property type="entry name" value="GATase1_AraC_2"/>
    <property type="match status" value="1"/>
</dbReference>
<reference evidence="4 5" key="1">
    <citation type="submission" date="2020-09" db="EMBL/GenBank/DDBJ databases">
        <title>Pseudoxanthomonas sp. CAU 1598 isolated from sand of Yaerae Beach.</title>
        <authorList>
            <person name="Kim W."/>
        </authorList>
    </citation>
    <scope>NUCLEOTIDE SEQUENCE [LARGE SCALE GENOMIC DNA]</scope>
    <source>
        <strain evidence="4 5">CAU 1598</strain>
    </source>
</reference>
<dbReference type="Pfam" id="PF01965">
    <property type="entry name" value="DJ-1_PfpI"/>
    <property type="match status" value="1"/>
</dbReference>
<name>A0AAW3ZJJ8_9GAMM</name>